<dbReference type="GO" id="GO:0003743">
    <property type="term" value="F:translation initiation factor activity"/>
    <property type="evidence" value="ECO:0007669"/>
    <property type="project" value="UniProtKB-KW"/>
</dbReference>
<name>A0A0A9WJ09_LYGHE</name>
<dbReference type="AlphaFoldDB" id="A0A0A9WJ09"/>
<accession>A0A0A9WJ09</accession>
<keyword evidence="1" id="KW-0732">Signal</keyword>
<reference evidence="2" key="2">
    <citation type="submission" date="2014-07" db="EMBL/GenBank/DDBJ databases">
        <authorList>
            <person name="Hull J."/>
        </authorList>
    </citation>
    <scope>NUCLEOTIDE SEQUENCE</scope>
</reference>
<keyword evidence="2" id="KW-0396">Initiation factor</keyword>
<feature type="chain" id="PRO_5015033669" evidence="1">
    <location>
        <begin position="23"/>
        <end position="146"/>
    </location>
</feature>
<evidence type="ECO:0000313" key="3">
    <source>
        <dbReference type="EMBL" id="JAG48105.1"/>
    </source>
</evidence>
<evidence type="ECO:0000256" key="1">
    <source>
        <dbReference type="SAM" id="SignalP"/>
    </source>
</evidence>
<protein>
    <submittedName>
        <fullName evidence="2">Translation initiation factor IF-3</fullName>
    </submittedName>
</protein>
<proteinExistence type="predicted"/>
<feature type="signal peptide" evidence="1">
    <location>
        <begin position="1"/>
        <end position="22"/>
    </location>
</feature>
<reference evidence="3" key="3">
    <citation type="submission" date="2014-09" db="EMBL/GenBank/DDBJ databases">
        <authorList>
            <person name="Magalhaes I.L.F."/>
            <person name="Oliveira U."/>
            <person name="Santos F.R."/>
            <person name="Vidigal T.H.D.A."/>
            <person name="Brescovit A.D."/>
            <person name="Santos A.J."/>
        </authorList>
    </citation>
    <scope>NUCLEOTIDE SEQUENCE</scope>
</reference>
<evidence type="ECO:0000313" key="2">
    <source>
        <dbReference type="EMBL" id="JAG07769.1"/>
    </source>
</evidence>
<sequence length="146" mass="16642">MHKNTIPSVLALVLLCAASCFGESEVHQKRKFLGRKIVDFATQQMIIREIATWKEAPEVEKLLIVTISQQPNVTVYEIKYKAKNGDICEGEWVKITMSAKQSQTSHTYECTKENVKRRKLHAVLENDKPLFAANEDATGKHRIETE</sequence>
<reference evidence="2" key="1">
    <citation type="journal article" date="2014" name="PLoS ONE">
        <title>Transcriptome-Based Identification of ABC Transporters in the Western Tarnished Plant Bug Lygus hesperus.</title>
        <authorList>
            <person name="Hull J.J."/>
            <person name="Chaney K."/>
            <person name="Geib S.M."/>
            <person name="Fabrick J.A."/>
            <person name="Brent C.S."/>
            <person name="Walsh D."/>
            <person name="Lavine L.C."/>
        </authorList>
    </citation>
    <scope>NUCLEOTIDE SEQUENCE</scope>
</reference>
<dbReference type="EMBL" id="GBHO01035835">
    <property type="protein sequence ID" value="JAG07769.1"/>
    <property type="molecule type" value="Transcribed_RNA"/>
</dbReference>
<keyword evidence="2" id="KW-0648">Protein biosynthesis</keyword>
<gene>
    <name evidence="2" type="primary">infC_2</name>
    <name evidence="2" type="ORF">CM83_98693</name>
</gene>
<organism evidence="2">
    <name type="scientific">Lygus hesperus</name>
    <name type="common">Western plant bug</name>
    <dbReference type="NCBI Taxonomy" id="30085"/>
    <lineage>
        <taxon>Eukaryota</taxon>
        <taxon>Metazoa</taxon>
        <taxon>Ecdysozoa</taxon>
        <taxon>Arthropoda</taxon>
        <taxon>Hexapoda</taxon>
        <taxon>Insecta</taxon>
        <taxon>Pterygota</taxon>
        <taxon>Neoptera</taxon>
        <taxon>Paraneoptera</taxon>
        <taxon>Hemiptera</taxon>
        <taxon>Heteroptera</taxon>
        <taxon>Panheteroptera</taxon>
        <taxon>Cimicomorpha</taxon>
        <taxon>Miridae</taxon>
        <taxon>Mirini</taxon>
        <taxon>Lygus</taxon>
    </lineage>
</organism>
<dbReference type="EMBL" id="GBRD01017722">
    <property type="protein sequence ID" value="JAG48105.1"/>
    <property type="molecule type" value="Transcribed_RNA"/>
</dbReference>